<name>A0A0S4M9K4_9BURK</name>
<dbReference type="AlphaFoldDB" id="A0A0S4M9K4"/>
<reference evidence="2" key="1">
    <citation type="submission" date="2015-11" db="EMBL/GenBank/DDBJ databases">
        <authorList>
            <person name="Seth-Smith H.M.B."/>
        </authorList>
    </citation>
    <scope>NUCLEOTIDE SEQUENCE [LARGE SCALE GENOMIC DNA]</scope>
    <source>
        <strain evidence="2">2013Ark11</strain>
    </source>
</reference>
<keyword evidence="2" id="KW-1185">Reference proteome</keyword>
<dbReference type="EMBL" id="LN906597">
    <property type="protein sequence ID" value="CUT18148.1"/>
    <property type="molecule type" value="Genomic_DNA"/>
</dbReference>
<accession>A0A0S4M9K4</accession>
<evidence type="ECO:0000313" key="2">
    <source>
        <dbReference type="Proteomes" id="UP000198651"/>
    </source>
</evidence>
<sequence>MRLLVFIIGDNDVVSSMFEVSCFSPCTLLELSMKSVFGIKCKESIDILMQLSRNEIIDAAILVKRGKMSFSMYDNICDDVPEDYDAVYPFPDDWVDFCKDNCSLSNNPIELGTLLGFMSKINFIDSCVNSILGKDRSKVLSVIAEDKVTEVPSSMIFMFYIINSLLDDLKTLRFRRMGLFRELPLQLRNSVSPISLIKVLRRNILGKYDKLLWYLTAAASLQLKHSFSLLGSSVDCDFLCAYFMSGGAREVDRMDGIVADLSIPEDIVNDTEDERSFRSRATSCLNEFISDVEVLGGTILPVIHVCNFLPLEDMMEMFKRKGSLLCKKQIDSVCSLLRRKYLGIIRRKKLRVGVLIEKIKQSKEVSMDENNLSPVSLSVMNKSVIRLRNEVRSMELLLSNFYEIK</sequence>
<proteinExistence type="predicted"/>
<dbReference type="Proteomes" id="UP000198651">
    <property type="component" value="Chromosome I"/>
</dbReference>
<gene>
    <name evidence="1" type="ORF">Ark11_1344</name>
</gene>
<evidence type="ECO:0000313" key="1">
    <source>
        <dbReference type="EMBL" id="CUT18148.1"/>
    </source>
</evidence>
<organism evidence="1 2">
    <name type="scientific">Candidatus Ichthyocystis hellenicum</name>
    <dbReference type="NCBI Taxonomy" id="1561003"/>
    <lineage>
        <taxon>Bacteria</taxon>
        <taxon>Pseudomonadati</taxon>
        <taxon>Pseudomonadota</taxon>
        <taxon>Betaproteobacteria</taxon>
        <taxon>Burkholderiales</taxon>
        <taxon>Candidatus Ichthyocystis</taxon>
    </lineage>
</organism>
<protein>
    <submittedName>
        <fullName evidence="1">Uncharacterized protein</fullName>
    </submittedName>
</protein>